<evidence type="ECO:0000256" key="3">
    <source>
        <dbReference type="ARBA" id="ARBA00006484"/>
    </source>
</evidence>
<dbReference type="Pfam" id="PF04121">
    <property type="entry name" value="Nup84_Nup100"/>
    <property type="match status" value="1"/>
</dbReference>
<dbReference type="Gene3D" id="3.30.1050.10">
    <property type="entry name" value="SCP2 sterol-binding domain"/>
    <property type="match status" value="1"/>
</dbReference>
<keyword evidence="4" id="KW-0521">NADP</keyword>
<dbReference type="PRINTS" id="PR00081">
    <property type="entry name" value="GDHRDH"/>
</dbReference>
<evidence type="ECO:0000313" key="11">
    <source>
        <dbReference type="EMBL" id="KRZ66761.1"/>
    </source>
</evidence>
<gene>
    <name evidence="11" type="primary">hsdl2</name>
    <name evidence="11" type="ORF">T10_12553</name>
</gene>
<dbReference type="Proteomes" id="UP000054843">
    <property type="component" value="Unassembled WGS sequence"/>
</dbReference>
<proteinExistence type="inferred from homology"/>
<evidence type="ECO:0000256" key="7">
    <source>
        <dbReference type="ARBA" id="ARBA00023140"/>
    </source>
</evidence>
<keyword evidence="5" id="KW-0560">Oxidoreductase</keyword>
<keyword evidence="6" id="KW-0496">Mitochondrion</keyword>
<name>A0A0V1M4W4_9BILA</name>
<feature type="region of interest" description="Disordered" evidence="9">
    <location>
        <begin position="683"/>
        <end position="709"/>
    </location>
</feature>
<reference evidence="11 12" key="1">
    <citation type="submission" date="2015-01" db="EMBL/GenBank/DDBJ databases">
        <title>Evolution of Trichinella species and genotypes.</title>
        <authorList>
            <person name="Korhonen P.K."/>
            <person name="Edoardo P."/>
            <person name="Giuseppe L.R."/>
            <person name="Gasser R.B."/>
        </authorList>
    </citation>
    <scope>NUCLEOTIDE SEQUENCE [LARGE SCALE GENOMIC DNA]</scope>
    <source>
        <strain evidence="11">ISS1980</strain>
    </source>
</reference>
<dbReference type="OrthoDB" id="3098at2759"/>
<dbReference type="InterPro" id="IPR002347">
    <property type="entry name" value="SDR_fam"/>
</dbReference>
<sequence length="1323" mass="150218">MLAGKTVFITGASRGIGKAIALKVAQDGANVVVAAKTDSSHPKLEGTVHSAVEEINKAGGQGLACVVDVRKDESVENAVETAVKVFGGIDILVNNASAISLTGTQETSMKLFDLMNQINCRGTFLASKACIPYLKQSKNAHILNISPPLNMKPIWFKNHVAYTMAKYSMSMCVLGMSEELKPLNIAVNALWPRTAIWTAAMKMLAGGDEIAKRCRKVDIVADAAHAILTRDSRNFTGNFCIDEQVLREAGVTDFNQYSMVPGNELLFDLFLDESESNIGIDQINNRESSNASTDESTDRVSQIFTHFRKHITSELIDKTKGTYVFNIAGAEPSVWHIDLKSAKGSCGPGEPANGTNVDVWFNMSSGAFVSMFTGQLKPTVAFMSGKMKVKGNMGLAFKLEKITLTFDAQFDLVSEVIILPCEKVELNFKHFMMEVDSDEADLSYVESLFERSRTALRNSFLKLNEDSENDMSMLKFTSQHVLSLSSVSSLEQDLANSLSAFDVSFPKKRKPDIKFVEDGLHELESIYPSFLNAYRCNLEKQDISELMSQYENFCDSRLKHLLNLQTSMDSVEFSSSTVASLIKLFKAEKSFWRLLRIFAKDRFSNESSFEDGRDVSEKITVNSSDADKWNFLLKNDKTFREMRLIMECCEQNAAMWLEECSLPENLHSTTLWSATFRSLCDSGGGSRSKRSTITEMDPDAPFRQNRPLHPEDENGQERFYLWIFRYIRAGCINSAVDLCSEYGMHWLAVSLLGAVPDSGNHFVQSTGKARVPLLRRTGNRKLWKQTCWSLVVERSLPPMERAIYGAVSGHLPSTLHGCRTWEDYLWACACSRSEDRFSKLTDWLDNGNVVTSADLHSQSKEIDIALFREMFNDVNSIANQRQETDDEFRAFSALIRDFILQEYESMVEHGLLAVELVSADVTVKDQFCRFLCHVVLAMLHLKLIDNESEQFQAIVEHYLEVLSKNRRHLLLQPFYVGQLSLSRKSRVYAKILQDVTETEERYACLNYGETAGIDMPETLGFLLHGTIARRAPPATTLVPVRERLAQGEFYPDDSNYWIVSQEDCSIMEALKWFLIDENYAAAAVTHILYVVRHFILQEKFASAKKALSLLNTEVIERAKVQICLEDVPLVQQHMEAVDEIQDWQEYFMAHGQFETWSQCYHQVKPAEMSDISESASYPEEFQFMQRRKQQKMKSTDWTLNLQSYSDIAVYSMKKVLDRRNYSKDWLFCQYRKEDPEVYHQIQAVRNLCLPRMCYMMLYILRATENHKKVLDLTTIIADNVDSLCQTFDRSLLQHLLTELTESCLENLVQGFDAFGYPVPIYDE</sequence>
<dbReference type="Gene3D" id="1.20.190.50">
    <property type="match status" value="1"/>
</dbReference>
<dbReference type="SUPFAM" id="SSF51735">
    <property type="entry name" value="NAD(P)-binding Rossmann-fold domains"/>
    <property type="match status" value="1"/>
</dbReference>
<accession>A0A0V1M4W4</accession>
<dbReference type="PANTHER" id="PTHR42808">
    <property type="entry name" value="HYDROXYSTEROID DEHYDROGENASE-LIKE PROTEIN 2"/>
    <property type="match status" value="1"/>
</dbReference>
<keyword evidence="12" id="KW-1185">Reference proteome</keyword>
<dbReference type="InterPro" id="IPR007252">
    <property type="entry name" value="Nup84/Nup107"/>
</dbReference>
<evidence type="ECO:0000256" key="9">
    <source>
        <dbReference type="SAM" id="MobiDB-lite"/>
    </source>
</evidence>
<dbReference type="Gene3D" id="3.40.50.720">
    <property type="entry name" value="NAD(P)-binding Rossmann-like Domain"/>
    <property type="match status" value="1"/>
</dbReference>
<evidence type="ECO:0000256" key="6">
    <source>
        <dbReference type="ARBA" id="ARBA00023128"/>
    </source>
</evidence>
<dbReference type="EMBL" id="JYDO01000226">
    <property type="protein sequence ID" value="KRZ66761.1"/>
    <property type="molecule type" value="Genomic_DNA"/>
</dbReference>
<evidence type="ECO:0000259" key="10">
    <source>
        <dbReference type="Pfam" id="PF02036"/>
    </source>
</evidence>
<dbReference type="GO" id="GO:0016491">
    <property type="term" value="F:oxidoreductase activity"/>
    <property type="evidence" value="ECO:0007669"/>
    <property type="project" value="UniProtKB-KW"/>
</dbReference>
<protein>
    <recommendedName>
        <fullName evidence="8">Hydroxysteroid dehydrogenase-like protein 2</fullName>
    </recommendedName>
</protein>
<dbReference type="Pfam" id="PF00106">
    <property type="entry name" value="adh_short"/>
    <property type="match status" value="1"/>
</dbReference>
<dbReference type="Gene3D" id="1.10.3450.20">
    <property type="match status" value="1"/>
</dbReference>
<evidence type="ECO:0000256" key="1">
    <source>
        <dbReference type="ARBA" id="ARBA00004173"/>
    </source>
</evidence>
<feature type="domain" description="SCP2" evidence="10">
    <location>
        <begin position="310"/>
        <end position="402"/>
    </location>
</feature>
<dbReference type="InterPro" id="IPR036527">
    <property type="entry name" value="SCP2_sterol-bd_dom_sf"/>
</dbReference>
<dbReference type="InterPro" id="IPR051935">
    <property type="entry name" value="HSDL2"/>
</dbReference>
<evidence type="ECO:0000256" key="4">
    <source>
        <dbReference type="ARBA" id="ARBA00022857"/>
    </source>
</evidence>
<dbReference type="InterPro" id="IPR003033">
    <property type="entry name" value="SCP2_sterol-bd_dom"/>
</dbReference>
<dbReference type="CDD" id="cd09762">
    <property type="entry name" value="HSDL2_SDR_c"/>
    <property type="match status" value="1"/>
</dbReference>
<comment type="subcellular location">
    <subcellularLocation>
        <location evidence="1">Mitochondrion</location>
    </subcellularLocation>
    <subcellularLocation>
        <location evidence="2">Peroxisome</location>
    </subcellularLocation>
</comment>
<dbReference type="GO" id="GO:0005643">
    <property type="term" value="C:nuclear pore"/>
    <property type="evidence" value="ECO:0007669"/>
    <property type="project" value="InterPro"/>
</dbReference>
<organism evidence="11 12">
    <name type="scientific">Trichinella papuae</name>
    <dbReference type="NCBI Taxonomy" id="268474"/>
    <lineage>
        <taxon>Eukaryota</taxon>
        <taxon>Metazoa</taxon>
        <taxon>Ecdysozoa</taxon>
        <taxon>Nematoda</taxon>
        <taxon>Enoplea</taxon>
        <taxon>Dorylaimia</taxon>
        <taxon>Trichinellida</taxon>
        <taxon>Trichinellidae</taxon>
        <taxon>Trichinella</taxon>
    </lineage>
</organism>
<dbReference type="NCBIfam" id="NF006133">
    <property type="entry name" value="PRK08278.1"/>
    <property type="match status" value="1"/>
</dbReference>
<dbReference type="FunFam" id="3.40.50.720:FF:000301">
    <property type="entry name" value="Hydroxysteroid dehydrogenase like 2"/>
    <property type="match status" value="1"/>
</dbReference>
<dbReference type="Pfam" id="PF02036">
    <property type="entry name" value="SCP2"/>
    <property type="match status" value="1"/>
</dbReference>
<comment type="caution">
    <text evidence="11">The sequence shown here is derived from an EMBL/GenBank/DDBJ whole genome shotgun (WGS) entry which is preliminary data.</text>
</comment>
<dbReference type="PANTHER" id="PTHR42808:SF3">
    <property type="entry name" value="HYDROXYSTEROID DEHYDROGENASE-LIKE PROTEIN 2"/>
    <property type="match status" value="1"/>
</dbReference>
<evidence type="ECO:0000256" key="8">
    <source>
        <dbReference type="ARBA" id="ARBA00040243"/>
    </source>
</evidence>
<evidence type="ECO:0000313" key="12">
    <source>
        <dbReference type="Proteomes" id="UP000054843"/>
    </source>
</evidence>
<dbReference type="SUPFAM" id="SSF55718">
    <property type="entry name" value="SCP-like"/>
    <property type="match status" value="1"/>
</dbReference>
<dbReference type="GO" id="GO:0005739">
    <property type="term" value="C:mitochondrion"/>
    <property type="evidence" value="ECO:0007669"/>
    <property type="project" value="UniProtKB-SubCell"/>
</dbReference>
<evidence type="ECO:0000256" key="2">
    <source>
        <dbReference type="ARBA" id="ARBA00004275"/>
    </source>
</evidence>
<dbReference type="GO" id="GO:0005777">
    <property type="term" value="C:peroxisome"/>
    <property type="evidence" value="ECO:0007669"/>
    <property type="project" value="UniProtKB-SubCell"/>
</dbReference>
<comment type="similarity">
    <text evidence="3">Belongs to the short-chain dehydrogenases/reductases (SDR) family.</text>
</comment>
<dbReference type="GO" id="GO:0017056">
    <property type="term" value="F:structural constituent of nuclear pore"/>
    <property type="evidence" value="ECO:0007669"/>
    <property type="project" value="InterPro"/>
</dbReference>
<evidence type="ECO:0000256" key="5">
    <source>
        <dbReference type="ARBA" id="ARBA00023002"/>
    </source>
</evidence>
<keyword evidence="7" id="KW-0576">Peroxisome</keyword>
<dbReference type="InterPro" id="IPR036291">
    <property type="entry name" value="NAD(P)-bd_dom_sf"/>
</dbReference>
<dbReference type="STRING" id="268474.A0A0V1M4W4"/>